<reference evidence="2" key="1">
    <citation type="submission" date="2021-01" db="EMBL/GenBank/DDBJ databases">
        <authorList>
            <person name="Corre E."/>
            <person name="Pelletier E."/>
            <person name="Niang G."/>
            <person name="Scheremetjew M."/>
            <person name="Finn R."/>
            <person name="Kale V."/>
            <person name="Holt S."/>
            <person name="Cochrane G."/>
            <person name="Meng A."/>
            <person name="Brown T."/>
            <person name="Cohen L."/>
        </authorList>
    </citation>
    <scope>NUCLEOTIDE SEQUENCE</scope>
    <source>
        <strain evidence="2">CCMP125</strain>
    </source>
</reference>
<protein>
    <recommendedName>
        <fullName evidence="1">AB hydrolase-1 domain-containing protein</fullName>
    </recommendedName>
</protein>
<dbReference type="PANTHER" id="PTHR43689">
    <property type="entry name" value="HYDROLASE"/>
    <property type="match status" value="1"/>
</dbReference>
<dbReference type="PRINTS" id="PR00111">
    <property type="entry name" value="ABHYDROLASE"/>
</dbReference>
<organism evidence="2">
    <name type="scientific">Entomoneis paludosa</name>
    <dbReference type="NCBI Taxonomy" id="265537"/>
    <lineage>
        <taxon>Eukaryota</taxon>
        <taxon>Sar</taxon>
        <taxon>Stramenopiles</taxon>
        <taxon>Ochrophyta</taxon>
        <taxon>Bacillariophyta</taxon>
        <taxon>Bacillariophyceae</taxon>
        <taxon>Bacillariophycidae</taxon>
        <taxon>Entomoneidaceae</taxon>
        <taxon>Entomoneis</taxon>
    </lineage>
</organism>
<dbReference type="InterPro" id="IPR029058">
    <property type="entry name" value="AB_hydrolase_fold"/>
</dbReference>
<dbReference type="InterPro" id="IPR000073">
    <property type="entry name" value="AB_hydrolase_1"/>
</dbReference>
<gene>
    <name evidence="2" type="ORF">APAL1065_LOCUS27381</name>
</gene>
<evidence type="ECO:0000313" key="2">
    <source>
        <dbReference type="EMBL" id="CAD9995221.1"/>
    </source>
</evidence>
<sequence length="472" mass="52497">MRHGPALVRASRMAVNHRDVSALQAQLEAASEDRATSTSQQNTQKCVRPVPVPGESALYQVPEGLALEYRNLPSLVQASLWLVAGWVSALSTLQRLRLAWIRPLLSLSSSTGHVQWTKVFSFVLKTMVLALSFTVVLQDLFFAPSRLTTQQLLEKFFLPSQYSRYQAIARNDEGNATQGVHYLLCEQQGNSTGLIYLNHGFGASSLSWLPAMKPLLDRLGYRKVVAHDAPGFGFTDRPNDWLEPYTSRGSARIGYNLLKTQQEGLDQDEPILLMGHSMGSVTALRMALLLPSHVPKRIVLVDPALGIRPNSQRTTNVMNKVPVSNFFYNRIVDPLGSYILKRAVGRPGFWRAGLQLAWGDASRLKDSDVLRFQWPALGKGWEKGMIKFTRAQLIPMEVSDRDLVKQVLALPNTTVDVIYGGSDPIVKPSLIEKFFMSFLSQGVNLVALEGLGHDPFEEDAEAFINALEELLQ</sequence>
<name>A0A7S2YTM6_9STRA</name>
<dbReference type="SUPFAM" id="SSF53474">
    <property type="entry name" value="alpha/beta-Hydrolases"/>
    <property type="match status" value="1"/>
</dbReference>
<dbReference type="Gene3D" id="3.40.50.1820">
    <property type="entry name" value="alpha/beta hydrolase"/>
    <property type="match status" value="1"/>
</dbReference>
<dbReference type="EMBL" id="HBHT01040772">
    <property type="protein sequence ID" value="CAD9995221.1"/>
    <property type="molecule type" value="Transcribed_RNA"/>
</dbReference>
<proteinExistence type="predicted"/>
<dbReference type="Pfam" id="PF12697">
    <property type="entry name" value="Abhydrolase_6"/>
    <property type="match status" value="1"/>
</dbReference>
<evidence type="ECO:0000259" key="1">
    <source>
        <dbReference type="Pfam" id="PF12697"/>
    </source>
</evidence>
<accession>A0A7S2YTM6</accession>
<dbReference type="PANTHER" id="PTHR43689:SF8">
    <property type="entry name" value="ALPHA_BETA-HYDROLASES SUPERFAMILY PROTEIN"/>
    <property type="match status" value="1"/>
</dbReference>
<dbReference type="AlphaFoldDB" id="A0A7S2YTM6"/>
<feature type="domain" description="AB hydrolase-1" evidence="1">
    <location>
        <begin position="199"/>
        <end position="465"/>
    </location>
</feature>